<evidence type="ECO:0000259" key="3">
    <source>
        <dbReference type="Pfam" id="PF19078"/>
    </source>
</evidence>
<reference evidence="4 5" key="1">
    <citation type="submission" date="2022-11" db="EMBL/GenBank/DDBJ databases">
        <title>Viruses from the air-sea interface of a natural surface slick.</title>
        <authorList>
            <person name="Rahlff J."/>
            <person name="Holmfeldt K."/>
        </authorList>
    </citation>
    <scope>NUCLEOTIDE SEQUENCE [LARGE SCALE GENOMIC DNA]</scope>
    <source>
        <strain evidence="4 5">SMS4</strain>
    </source>
</reference>
<feature type="domain" description="Ig-like" evidence="2">
    <location>
        <begin position="150"/>
        <end position="194"/>
    </location>
</feature>
<dbReference type="PANTHER" id="PTHR34677:SF3">
    <property type="entry name" value="BACTERIAL IG-LIKE DOMAIN-CONTAINING PROTEIN"/>
    <property type="match status" value="1"/>
</dbReference>
<dbReference type="InterPro" id="IPR013783">
    <property type="entry name" value="Ig-like_fold"/>
</dbReference>
<dbReference type="RefSeq" id="WP_305976985.1">
    <property type="nucleotide sequence ID" value="NZ_JAPJDZ010000064.1"/>
</dbReference>
<dbReference type="Pfam" id="PF00353">
    <property type="entry name" value="HemolysinCabind"/>
    <property type="match status" value="1"/>
</dbReference>
<dbReference type="InterPro" id="IPR019960">
    <property type="entry name" value="T1SS_VCA0849"/>
</dbReference>
<evidence type="ECO:0000313" key="5">
    <source>
        <dbReference type="Proteomes" id="UP001231109"/>
    </source>
</evidence>
<keyword evidence="5" id="KW-1185">Reference proteome</keyword>
<dbReference type="Gene3D" id="2.60.40.10">
    <property type="entry name" value="Immunoglobulins"/>
    <property type="match status" value="3"/>
</dbReference>
<evidence type="ECO:0000256" key="1">
    <source>
        <dbReference type="ARBA" id="ARBA00022837"/>
    </source>
</evidence>
<dbReference type="PANTHER" id="PTHR34677">
    <property type="match status" value="1"/>
</dbReference>
<sequence>EDANNDGYINAAELNGDVNVTISLTGTGAVAGDTLTVNGVAIVLTQAQIDAGEVLTTVVAPADGATLTVTATITDAAGNTGAEGSDSAIMDGTAPNAPGVTITEDANNDGYINAAELNGDVNVTISLTGTGAVAGDTLTVNGVAIVLTQAQIDAGEVLTTVVAPADGATLTVTATITDAAGNTGAEGSDSAIMDSTAPNAPGVTITEDANNDGYINAAELNGDVNVTISLTGTGAVAGDTLTVNGVAIVLTQAQIDAGEVLTTVVAPADGATLTVTATITDAAGNTGAEGSDSAIMDTTLPTLTISTVDSTLASGEQTNVTFTFSENVTGFDLSDIVVTGGTITGLVQDPNNPNVWIAVFTANGTAAISIAVANGSYTDIAGNQGAGDTAVINNAPVATNTNYTVNEDQVLVGSVLASDVDGNTVVVQSFVINGQTYAAGTEVIIENQGTLQLNANGGFTFTPSEHWSGSLPTITYTVSDQQGGTSTAALNITVTPVADAALLQVADAVSTQVGATLITTGANGTQTGAGLSQAALEQALGLTSGFLDSFAAPSGALDDPGNIDTIDGNFTSSTANLNAGMTIGFNWRFTNGENVTSEIQQGYNDFVLVIITAPDGTQTTQLIASSELYGPSVNGSGTFNFTATQDGEYQFDWVILNGRDDGKDSQLNLSAPTIVVNGVTYGDMVDLTINAAVVDASESLSITITGIPSDALLTAGIKNADGSWTLTQEQLEGLSLLTPVGFNGQLNLTVTATTTDGASTTSVSDTLTVDVSQTTNTVLSGDNTAQTMTGTDNGDLIMAYGGNDIVNAGAGNDVVYGGLGNDTINGGSGNDVLFGGAGNDILTGGTGADVFAWQLGDQSSGTAAVDVIKDFNTAQGDVIDLRDLLQGENSDNITDYLSFSMSGGNTTINIKHTGSGNVTQQITLEGVDLSSFGSDAQAIIDSLISSGHLKIDG</sequence>
<evidence type="ECO:0000313" key="4">
    <source>
        <dbReference type="EMBL" id="MDP5137748.1"/>
    </source>
</evidence>
<accession>A0ABT9I3L2</accession>
<comment type="caution">
    <text evidence="4">The sequence shown here is derived from an EMBL/GenBank/DDBJ whole genome shotgun (WGS) entry which is preliminary data.</text>
</comment>
<dbReference type="InterPro" id="IPR022038">
    <property type="entry name" value="Ig-like_bact"/>
</dbReference>
<dbReference type="PROSITE" id="PS00018">
    <property type="entry name" value="EF_HAND_1"/>
    <property type="match status" value="3"/>
</dbReference>
<dbReference type="Pfam" id="PF17963">
    <property type="entry name" value="Big_9"/>
    <property type="match status" value="1"/>
</dbReference>
<dbReference type="Proteomes" id="UP001231109">
    <property type="component" value="Unassembled WGS sequence"/>
</dbReference>
<dbReference type="Pfam" id="PF12245">
    <property type="entry name" value="Big_3_2"/>
    <property type="match status" value="1"/>
</dbReference>
<dbReference type="Pfam" id="PF19078">
    <property type="entry name" value="Big_12"/>
    <property type="match status" value="1"/>
</dbReference>
<keyword evidence="1" id="KW-0106">Calcium</keyword>
<evidence type="ECO:0000259" key="2">
    <source>
        <dbReference type="Pfam" id="PF12245"/>
    </source>
</evidence>
<gene>
    <name evidence="4" type="ORF">ORJ04_17475</name>
</gene>
<dbReference type="PROSITE" id="PS00330">
    <property type="entry name" value="HEMOLYSIN_CALCIUM"/>
    <property type="match status" value="2"/>
</dbReference>
<dbReference type="InterPro" id="IPR044048">
    <property type="entry name" value="Big_12"/>
</dbReference>
<dbReference type="EMBL" id="JAPJDZ010000064">
    <property type="protein sequence ID" value="MDP5137748.1"/>
    <property type="molecule type" value="Genomic_DNA"/>
</dbReference>
<dbReference type="PRINTS" id="PR00313">
    <property type="entry name" value="CABNDNGRPT"/>
</dbReference>
<proteinExistence type="predicted"/>
<name>A0ABT9I3L2_9GAMM</name>
<dbReference type="Gene3D" id="2.60.40.1200">
    <property type="match status" value="1"/>
</dbReference>
<dbReference type="InterPro" id="IPR018247">
    <property type="entry name" value="EF_Hand_1_Ca_BS"/>
</dbReference>
<protein>
    <submittedName>
        <fullName evidence="4">Ig-like domain-containing protein</fullName>
    </submittedName>
</protein>
<dbReference type="SUPFAM" id="SSF51120">
    <property type="entry name" value="beta-Roll"/>
    <property type="match status" value="1"/>
</dbReference>
<feature type="non-terminal residue" evidence="4">
    <location>
        <position position="1"/>
    </location>
</feature>
<organism evidence="4 5">
    <name type="scientific">Rheinheimera baltica</name>
    <dbReference type="NCBI Taxonomy" id="67576"/>
    <lineage>
        <taxon>Bacteria</taxon>
        <taxon>Pseudomonadati</taxon>
        <taxon>Pseudomonadota</taxon>
        <taxon>Gammaproteobacteria</taxon>
        <taxon>Chromatiales</taxon>
        <taxon>Chromatiaceae</taxon>
        <taxon>Rheinheimera</taxon>
    </lineage>
</organism>
<dbReference type="NCBIfam" id="TIGR03661">
    <property type="entry name" value="T1SS_VCA0849"/>
    <property type="match status" value="1"/>
</dbReference>
<dbReference type="InterPro" id="IPR018511">
    <property type="entry name" value="Hemolysin-typ_Ca-bd_CS"/>
</dbReference>
<feature type="domain" description="Bacterial Ig-like" evidence="3">
    <location>
        <begin position="297"/>
        <end position="391"/>
    </location>
</feature>
<dbReference type="InterPro" id="IPR001343">
    <property type="entry name" value="Hemolysn_Ca-bd"/>
</dbReference>
<dbReference type="InterPro" id="IPR011049">
    <property type="entry name" value="Serralysin-like_metalloprot_C"/>
</dbReference>
<dbReference type="Gene3D" id="2.150.10.10">
    <property type="entry name" value="Serralysin-like metalloprotease, C-terminal"/>
    <property type="match status" value="1"/>
</dbReference>